<evidence type="ECO:0000256" key="2">
    <source>
        <dbReference type="ARBA" id="ARBA00022692"/>
    </source>
</evidence>
<dbReference type="PANTHER" id="PTHR30520:SF6">
    <property type="entry name" value="FORMATE_NITRATE FAMILY TRANSPORTER (EUROFUNG)"/>
    <property type="match status" value="1"/>
</dbReference>
<dbReference type="Proteomes" id="UP001596101">
    <property type="component" value="Unassembled WGS sequence"/>
</dbReference>
<dbReference type="InterPro" id="IPR000292">
    <property type="entry name" value="For/NO2_transpt"/>
</dbReference>
<feature type="transmembrane region" description="Helical" evidence="6">
    <location>
        <begin position="110"/>
        <end position="133"/>
    </location>
</feature>
<evidence type="ECO:0000256" key="3">
    <source>
        <dbReference type="ARBA" id="ARBA00022989"/>
    </source>
</evidence>
<comment type="subcellular location">
    <subcellularLocation>
        <location evidence="1">Membrane</location>
        <topology evidence="1">Multi-pass membrane protein</topology>
    </subcellularLocation>
</comment>
<feature type="transmembrane region" description="Helical" evidence="6">
    <location>
        <begin position="31"/>
        <end position="55"/>
    </location>
</feature>
<organism evidence="7 8">
    <name type="scientific">Massilia suwonensis</name>
    <dbReference type="NCBI Taxonomy" id="648895"/>
    <lineage>
        <taxon>Bacteria</taxon>
        <taxon>Pseudomonadati</taxon>
        <taxon>Pseudomonadota</taxon>
        <taxon>Betaproteobacteria</taxon>
        <taxon>Burkholderiales</taxon>
        <taxon>Oxalobacteraceae</taxon>
        <taxon>Telluria group</taxon>
        <taxon>Massilia</taxon>
    </lineage>
</organism>
<dbReference type="PROSITE" id="PS01005">
    <property type="entry name" value="FORMATE_NITRITE_TP_1"/>
    <property type="match status" value="1"/>
</dbReference>
<reference evidence="8" key="1">
    <citation type="journal article" date="2019" name="Int. J. Syst. Evol. Microbiol.">
        <title>The Global Catalogue of Microorganisms (GCM) 10K type strain sequencing project: providing services to taxonomists for standard genome sequencing and annotation.</title>
        <authorList>
            <consortium name="The Broad Institute Genomics Platform"/>
            <consortium name="The Broad Institute Genome Sequencing Center for Infectious Disease"/>
            <person name="Wu L."/>
            <person name="Ma J."/>
        </authorList>
    </citation>
    <scope>NUCLEOTIDE SEQUENCE [LARGE SCALE GENOMIC DNA]</scope>
    <source>
        <strain evidence="8">CCUG 43111</strain>
    </source>
</reference>
<feature type="transmembrane region" description="Helical" evidence="6">
    <location>
        <begin position="213"/>
        <end position="234"/>
    </location>
</feature>
<feature type="transmembrane region" description="Helical" evidence="6">
    <location>
        <begin position="154"/>
        <end position="181"/>
    </location>
</feature>
<feature type="transmembrane region" description="Helical" evidence="6">
    <location>
        <begin position="246"/>
        <end position="265"/>
    </location>
</feature>
<accession>A0ABW0MNA3</accession>
<sequence>MSELFGLDAFSPRQIAERVETVGVTKARLPLLPMFILSVLGGAFIGLGALYFVIVRSDPALSFAVKQVLGGMAFALGLILVIVAGAELFTGNNLLVMAWADRKISTFELLRSWSIVCAGNFVGAAGLALLVFLSRHPETNGNAIGREYLIIASAKLAMPFWTAFFKGVLCNALVCLAVWMALAGRSVVDKVVAIVIPVSAFVAAGFEHSVANMYLIPMAMLLQGFGAIGSNPAINLAGLFDNLLPVLLGNIIGGSVLVGLVYHLIYHRAPDGNSDAG</sequence>
<evidence type="ECO:0000313" key="7">
    <source>
        <dbReference type="EMBL" id="MFC5478418.1"/>
    </source>
</evidence>
<keyword evidence="2 6" id="KW-0812">Transmembrane</keyword>
<dbReference type="PANTHER" id="PTHR30520">
    <property type="entry name" value="FORMATE TRANSPORTER-RELATED"/>
    <property type="match status" value="1"/>
</dbReference>
<feature type="transmembrane region" description="Helical" evidence="6">
    <location>
        <begin position="67"/>
        <end position="90"/>
    </location>
</feature>
<evidence type="ECO:0000313" key="8">
    <source>
        <dbReference type="Proteomes" id="UP001596101"/>
    </source>
</evidence>
<gene>
    <name evidence="7" type="ORF">ACFPQ5_09485</name>
</gene>
<evidence type="ECO:0000256" key="4">
    <source>
        <dbReference type="ARBA" id="ARBA00023136"/>
    </source>
</evidence>
<keyword evidence="8" id="KW-1185">Reference proteome</keyword>
<dbReference type="InterPro" id="IPR024002">
    <property type="entry name" value="For/NO2_transpt_CS"/>
</dbReference>
<keyword evidence="4 6" id="KW-0472">Membrane</keyword>
<evidence type="ECO:0000256" key="1">
    <source>
        <dbReference type="ARBA" id="ARBA00004141"/>
    </source>
</evidence>
<name>A0ABW0MNA3_9BURK</name>
<feature type="transmembrane region" description="Helical" evidence="6">
    <location>
        <begin position="187"/>
        <end position="206"/>
    </location>
</feature>
<dbReference type="Gene3D" id="1.20.1080.10">
    <property type="entry name" value="Glycerol uptake facilitator protein"/>
    <property type="match status" value="1"/>
</dbReference>
<proteinExistence type="inferred from homology"/>
<dbReference type="Pfam" id="PF01226">
    <property type="entry name" value="Form_Nir_trans"/>
    <property type="match status" value="1"/>
</dbReference>
<dbReference type="InterPro" id="IPR023271">
    <property type="entry name" value="Aquaporin-like"/>
</dbReference>
<evidence type="ECO:0000256" key="5">
    <source>
        <dbReference type="ARBA" id="ARBA00049660"/>
    </source>
</evidence>
<dbReference type="EMBL" id="JBHSMR010000013">
    <property type="protein sequence ID" value="MFC5478418.1"/>
    <property type="molecule type" value="Genomic_DNA"/>
</dbReference>
<protein>
    <submittedName>
        <fullName evidence="7">Formate/nitrite transporter family protein</fullName>
    </submittedName>
</protein>
<comment type="caution">
    <text evidence="7">The sequence shown here is derived from an EMBL/GenBank/DDBJ whole genome shotgun (WGS) entry which is preliminary data.</text>
</comment>
<keyword evidence="3 6" id="KW-1133">Transmembrane helix</keyword>
<dbReference type="RefSeq" id="WP_379754074.1">
    <property type="nucleotide sequence ID" value="NZ_JBHSMR010000013.1"/>
</dbReference>
<comment type="similarity">
    <text evidence="5">Belongs to the FNT transporter (TC 1.A.16) family.</text>
</comment>
<evidence type="ECO:0000256" key="6">
    <source>
        <dbReference type="SAM" id="Phobius"/>
    </source>
</evidence>